<dbReference type="SMART" id="SM00091">
    <property type="entry name" value="PAS"/>
    <property type="match status" value="5"/>
</dbReference>
<evidence type="ECO:0000259" key="1">
    <source>
        <dbReference type="PROSITE" id="PS50112"/>
    </source>
</evidence>
<reference evidence="4 5" key="1">
    <citation type="submission" date="2016-10" db="EMBL/GenBank/DDBJ databases">
        <authorList>
            <person name="de Groot N.N."/>
        </authorList>
    </citation>
    <scope>NUCLEOTIDE SEQUENCE [LARGE SCALE GENOMIC DNA]</scope>
    <source>
        <strain evidence="4 5">ATCC 700224</strain>
    </source>
</reference>
<sequence length="801" mass="87345">MGEIHTGRPRDGEGAPGQPIQKTFWRSVALLSAALDATGDMVAIKDESLVVRFVNAAMARMIGRPVDRILGRTDGDLFTAEVAETFEDGDRTVLDTGCTVVRDQLLTTRDGLVWVSARKDPVMDGAHRVGVITVIHDIGGRVETERNLRETSSLLDRFFLQSVFAVAHLDRSLRILRVNDTFARRFGSPVNTAVGREPFTAPPGPDALAVFGRVLASGAPYAATATPFPAADTQDEGTSYWDISVQPVLDAAGVVDGLIVGLVDVTEREHAQRALRKSEREKALILGSISDMVAYYEQDDLRVTWTNAAAARSVGAPPGDLIGRDCFRIWAERDAPCPDCPVLQVFETGEPAEAEHTTPDGRTWSLRASPGIDEAGAIVGVVEVGRDISLQKRSDQAVRRSLANLNAYFSLSCDLLAVVDMNGCIVEVNGTLLDRLGWSREDLLGQSMVVLHPAEHRKEADSDLDDMLAGMVDTLTMPLVTRDGCRIPTETRIALGTWNNAPAFFTASRDLSELALSKEKFEKAFTNNATLMAITDPETGRVIDANAAFLRVFGRDRASVIGQTTVDLGLFPTHAIRDATIKALMESPKRRPIEHRFIRSDDGLFVGELSAELIDSGTTHYLLTMIVDVTHQRELMAELEHKATHDVLTGANNRQQADRVLEQEARRADRMNTPVSVIMADVDHFKAVNDRFGHPVGDRVLREVVERLDARVRETDLLARWGGEEFLVILPGTDSDGAGQLAETLRLALAETPMPEVGAVTISLGAAERRPGETVEEWVSRADQALYAAKASGRNAVRVAS</sequence>
<dbReference type="CDD" id="cd01949">
    <property type="entry name" value="GGDEF"/>
    <property type="match status" value="1"/>
</dbReference>
<dbReference type="SMART" id="SM00267">
    <property type="entry name" value="GGDEF"/>
    <property type="match status" value="1"/>
</dbReference>
<feature type="domain" description="PAC" evidence="2">
    <location>
        <begin position="350"/>
        <end position="400"/>
    </location>
</feature>
<dbReference type="InterPro" id="IPR052155">
    <property type="entry name" value="Biofilm_reg_signaling"/>
</dbReference>
<dbReference type="Pfam" id="PF00990">
    <property type="entry name" value="GGDEF"/>
    <property type="match status" value="1"/>
</dbReference>
<dbReference type="InterPro" id="IPR043128">
    <property type="entry name" value="Rev_trsase/Diguanyl_cyclase"/>
</dbReference>
<dbReference type="PROSITE" id="PS50887">
    <property type="entry name" value="GGDEF"/>
    <property type="match status" value="1"/>
</dbReference>
<protein>
    <submittedName>
        <fullName evidence="4">PAS domain S-box-containing protein/diguanylate cyclase (GGDEF) domain-containing protein</fullName>
    </submittedName>
</protein>
<evidence type="ECO:0000313" key="4">
    <source>
        <dbReference type="EMBL" id="SDE39233.1"/>
    </source>
</evidence>
<dbReference type="Gene3D" id="3.30.450.20">
    <property type="entry name" value="PAS domain"/>
    <property type="match status" value="5"/>
</dbReference>
<dbReference type="STRING" id="69960.SAMN05421720_10697"/>
<dbReference type="PROSITE" id="PS50112">
    <property type="entry name" value="PAS"/>
    <property type="match status" value="3"/>
</dbReference>
<dbReference type="RefSeq" id="WP_092785606.1">
    <property type="nucleotide sequence ID" value="NZ_FNAP01000006.1"/>
</dbReference>
<evidence type="ECO:0000259" key="2">
    <source>
        <dbReference type="PROSITE" id="PS50113"/>
    </source>
</evidence>
<organism evidence="4 5">
    <name type="scientific">Rhodospira trueperi</name>
    <dbReference type="NCBI Taxonomy" id="69960"/>
    <lineage>
        <taxon>Bacteria</taxon>
        <taxon>Pseudomonadati</taxon>
        <taxon>Pseudomonadota</taxon>
        <taxon>Alphaproteobacteria</taxon>
        <taxon>Rhodospirillales</taxon>
        <taxon>Rhodospirillaceae</taxon>
        <taxon>Rhodospira</taxon>
    </lineage>
</organism>
<dbReference type="PANTHER" id="PTHR44757:SF2">
    <property type="entry name" value="BIOFILM ARCHITECTURE MAINTENANCE PROTEIN MBAA"/>
    <property type="match status" value="1"/>
</dbReference>
<dbReference type="InterPro" id="IPR029787">
    <property type="entry name" value="Nucleotide_cyclase"/>
</dbReference>
<dbReference type="NCBIfam" id="TIGR00229">
    <property type="entry name" value="sensory_box"/>
    <property type="match status" value="3"/>
</dbReference>
<feature type="domain" description="GGDEF" evidence="3">
    <location>
        <begin position="673"/>
        <end position="801"/>
    </location>
</feature>
<name>A0A1G7CJ01_9PROT</name>
<dbReference type="Pfam" id="PF08448">
    <property type="entry name" value="PAS_4"/>
    <property type="match status" value="3"/>
</dbReference>
<dbReference type="SUPFAM" id="SSF55785">
    <property type="entry name" value="PYP-like sensor domain (PAS domain)"/>
    <property type="match status" value="5"/>
</dbReference>
<feature type="domain" description="PAC" evidence="2">
    <location>
        <begin position="224"/>
        <end position="277"/>
    </location>
</feature>
<dbReference type="OrthoDB" id="7333362at2"/>
<dbReference type="InterPro" id="IPR013656">
    <property type="entry name" value="PAS_4"/>
</dbReference>
<proteinExistence type="predicted"/>
<dbReference type="EMBL" id="FNAP01000006">
    <property type="protein sequence ID" value="SDE39233.1"/>
    <property type="molecule type" value="Genomic_DNA"/>
</dbReference>
<dbReference type="PANTHER" id="PTHR44757">
    <property type="entry name" value="DIGUANYLATE CYCLASE DGCP"/>
    <property type="match status" value="1"/>
</dbReference>
<feature type="domain" description="PAS" evidence="1">
    <location>
        <begin position="517"/>
        <end position="566"/>
    </location>
</feature>
<evidence type="ECO:0000259" key="3">
    <source>
        <dbReference type="PROSITE" id="PS50887"/>
    </source>
</evidence>
<dbReference type="InterPro" id="IPR035965">
    <property type="entry name" value="PAS-like_dom_sf"/>
</dbReference>
<dbReference type="InterPro" id="IPR000700">
    <property type="entry name" value="PAS-assoc_C"/>
</dbReference>
<feature type="domain" description="PAS" evidence="1">
    <location>
        <begin position="27"/>
        <end position="97"/>
    </location>
</feature>
<dbReference type="Gene3D" id="3.30.70.270">
    <property type="match status" value="1"/>
</dbReference>
<dbReference type="InterPro" id="IPR000160">
    <property type="entry name" value="GGDEF_dom"/>
</dbReference>
<dbReference type="GO" id="GO:0003824">
    <property type="term" value="F:catalytic activity"/>
    <property type="evidence" value="ECO:0007669"/>
    <property type="project" value="UniProtKB-ARBA"/>
</dbReference>
<dbReference type="InterPro" id="IPR000014">
    <property type="entry name" value="PAS"/>
</dbReference>
<dbReference type="NCBIfam" id="TIGR00254">
    <property type="entry name" value="GGDEF"/>
    <property type="match status" value="1"/>
</dbReference>
<keyword evidence="5" id="KW-1185">Reference proteome</keyword>
<dbReference type="Pfam" id="PF13426">
    <property type="entry name" value="PAS_9"/>
    <property type="match status" value="2"/>
</dbReference>
<dbReference type="CDD" id="cd00130">
    <property type="entry name" value="PAS"/>
    <property type="match status" value="4"/>
</dbReference>
<dbReference type="GO" id="GO:0006355">
    <property type="term" value="P:regulation of DNA-templated transcription"/>
    <property type="evidence" value="ECO:0007669"/>
    <property type="project" value="InterPro"/>
</dbReference>
<dbReference type="AlphaFoldDB" id="A0A1G7CJ01"/>
<dbReference type="FunFam" id="3.30.70.270:FF:000001">
    <property type="entry name" value="Diguanylate cyclase domain protein"/>
    <property type="match status" value="1"/>
</dbReference>
<gene>
    <name evidence="4" type="ORF">SAMN05421720_10697</name>
</gene>
<feature type="domain" description="PAS" evidence="1">
    <location>
        <begin position="416"/>
        <end position="471"/>
    </location>
</feature>
<dbReference type="SUPFAM" id="SSF55073">
    <property type="entry name" value="Nucleotide cyclase"/>
    <property type="match status" value="1"/>
</dbReference>
<dbReference type="PROSITE" id="PS50113">
    <property type="entry name" value="PAC"/>
    <property type="match status" value="2"/>
</dbReference>
<evidence type="ECO:0000313" key="5">
    <source>
        <dbReference type="Proteomes" id="UP000199412"/>
    </source>
</evidence>
<dbReference type="Proteomes" id="UP000199412">
    <property type="component" value="Unassembled WGS sequence"/>
</dbReference>
<accession>A0A1G7CJ01</accession>